<evidence type="ECO:0000313" key="1">
    <source>
        <dbReference type="EMBL" id="CAG8820663.1"/>
    </source>
</evidence>
<accession>A0ABN7W7N5</accession>
<dbReference type="EMBL" id="CAJVQB010034074">
    <property type="protein sequence ID" value="CAG8820663.1"/>
    <property type="molecule type" value="Genomic_DNA"/>
</dbReference>
<organism evidence="1 2">
    <name type="scientific">Gigaspora margarita</name>
    <dbReference type="NCBI Taxonomy" id="4874"/>
    <lineage>
        <taxon>Eukaryota</taxon>
        <taxon>Fungi</taxon>
        <taxon>Fungi incertae sedis</taxon>
        <taxon>Mucoromycota</taxon>
        <taxon>Glomeromycotina</taxon>
        <taxon>Glomeromycetes</taxon>
        <taxon>Diversisporales</taxon>
        <taxon>Gigasporaceae</taxon>
        <taxon>Gigaspora</taxon>
    </lineage>
</organism>
<sequence length="80" mass="9309">FDGIPFDTNLQFKIINGKKPECTHAPEFYINETNRDDDDIKNQILEAYKIKPEPVVPKNPKDYYSNKLINKNPIISKLKS</sequence>
<reference evidence="1 2" key="1">
    <citation type="submission" date="2021-06" db="EMBL/GenBank/DDBJ databases">
        <authorList>
            <person name="Kallberg Y."/>
            <person name="Tangrot J."/>
            <person name="Rosling A."/>
        </authorList>
    </citation>
    <scope>NUCLEOTIDE SEQUENCE [LARGE SCALE GENOMIC DNA]</scope>
    <source>
        <strain evidence="1 2">120-4 pot B 10/14</strain>
    </source>
</reference>
<gene>
    <name evidence="1" type="ORF">GMARGA_LOCUS27633</name>
</gene>
<evidence type="ECO:0000313" key="2">
    <source>
        <dbReference type="Proteomes" id="UP000789901"/>
    </source>
</evidence>
<comment type="caution">
    <text evidence="1">The sequence shown here is derived from an EMBL/GenBank/DDBJ whole genome shotgun (WGS) entry which is preliminary data.</text>
</comment>
<dbReference type="Proteomes" id="UP000789901">
    <property type="component" value="Unassembled WGS sequence"/>
</dbReference>
<feature type="non-terminal residue" evidence="1">
    <location>
        <position position="1"/>
    </location>
</feature>
<protein>
    <submittedName>
        <fullName evidence="1">3976_t:CDS:1</fullName>
    </submittedName>
</protein>
<proteinExistence type="predicted"/>
<keyword evidence="2" id="KW-1185">Reference proteome</keyword>
<name>A0ABN7W7N5_GIGMA</name>